<gene>
    <name evidence="3" type="ORF">JKP88DRAFT_248672</name>
</gene>
<proteinExistence type="predicted"/>
<feature type="signal peptide" evidence="2">
    <location>
        <begin position="1"/>
        <end position="29"/>
    </location>
</feature>
<protein>
    <submittedName>
        <fullName evidence="3">Uncharacterized protein</fullName>
    </submittedName>
</protein>
<dbReference type="AlphaFoldDB" id="A0A835YQE3"/>
<evidence type="ECO:0000313" key="3">
    <source>
        <dbReference type="EMBL" id="KAG5177785.1"/>
    </source>
</evidence>
<comment type="caution">
    <text evidence="3">The sequence shown here is derived from an EMBL/GenBank/DDBJ whole genome shotgun (WGS) entry which is preliminary data.</text>
</comment>
<dbReference type="Proteomes" id="UP000664859">
    <property type="component" value="Unassembled WGS sequence"/>
</dbReference>
<feature type="region of interest" description="Disordered" evidence="1">
    <location>
        <begin position="366"/>
        <end position="388"/>
    </location>
</feature>
<keyword evidence="4" id="KW-1185">Reference proteome</keyword>
<accession>A0A835YQE3</accession>
<feature type="chain" id="PRO_5032294005" evidence="2">
    <location>
        <begin position="30"/>
        <end position="430"/>
    </location>
</feature>
<evidence type="ECO:0000256" key="1">
    <source>
        <dbReference type="SAM" id="MobiDB-lite"/>
    </source>
</evidence>
<feature type="region of interest" description="Disordered" evidence="1">
    <location>
        <begin position="281"/>
        <end position="301"/>
    </location>
</feature>
<organism evidence="3 4">
    <name type="scientific">Tribonema minus</name>
    <dbReference type="NCBI Taxonomy" id="303371"/>
    <lineage>
        <taxon>Eukaryota</taxon>
        <taxon>Sar</taxon>
        <taxon>Stramenopiles</taxon>
        <taxon>Ochrophyta</taxon>
        <taxon>PX clade</taxon>
        <taxon>Xanthophyceae</taxon>
        <taxon>Tribonematales</taxon>
        <taxon>Tribonemataceae</taxon>
        <taxon>Tribonema</taxon>
    </lineage>
</organism>
<keyword evidence="2" id="KW-0732">Signal</keyword>
<evidence type="ECO:0000256" key="2">
    <source>
        <dbReference type="SAM" id="SignalP"/>
    </source>
</evidence>
<sequence>MLIVATCCASNNGWWQLVSLVVMRWHVFQIVVVPQGRRRSARQYNSVCGLASYCCIRHTRLCNSNAQHCRINSKPPQYSTCGRHWSSVNHQRSTSISGSSSSQHHSSSSALLWQAALLSSTNSLSNTGTGIASCHSSEGSASFGEVGGNCGILELLTTASKTHELITAINFRVNATGFPTPVCGSDGGTAVANGNNRQRSIAGNPLAVECNPEAFQLVAVVTTAGARWLAEAVRRKAMVLVQQGTARAGITASARCAAPVPAQHSPMAGRTAMTTRSIDPGEVAARNNGSHTGHTSGEGEAHTAGSCVAICNGGGKAYSYAVLRDDEVRTHDVVVPRGGENDVQLMAHTAVMRQKAHSDVVAHGFQDKEPNATGEGGGSSGAQSVPRRAMMRMPVYASRARARATVRQGRVADRIISSAVKARLMRSHTM</sequence>
<reference evidence="3" key="1">
    <citation type="submission" date="2021-02" db="EMBL/GenBank/DDBJ databases">
        <title>First Annotated Genome of the Yellow-green Alga Tribonema minus.</title>
        <authorList>
            <person name="Mahan K.M."/>
        </authorList>
    </citation>
    <scope>NUCLEOTIDE SEQUENCE</scope>
    <source>
        <strain evidence="3">UTEX B ZZ1240</strain>
    </source>
</reference>
<evidence type="ECO:0000313" key="4">
    <source>
        <dbReference type="Proteomes" id="UP000664859"/>
    </source>
</evidence>
<name>A0A835YQE3_9STRA</name>
<dbReference type="EMBL" id="JAFCMP010000522">
    <property type="protein sequence ID" value="KAG5177785.1"/>
    <property type="molecule type" value="Genomic_DNA"/>
</dbReference>